<protein>
    <submittedName>
        <fullName evidence="2">Uncharacterized protein</fullName>
    </submittedName>
</protein>
<evidence type="ECO:0000256" key="1">
    <source>
        <dbReference type="SAM" id="MobiDB-lite"/>
    </source>
</evidence>
<sequence>MARTASGSSSLYGSVITNDDLMAESPSDDRSHFGTESSHAYSDASTSHSQAADALFPTIENPVDLDILSRFLDEVSQRPVDSPYYDPNFDPAMQQSSDAFLQNFPWPRNVPQIAVSEYQGSECSDAFSSACSDFSEFGEGAGYENGASIAGFHPTLADLAALQLNGNPQGSPSLGSPYDGVASYSLADVASFTLPDASSFPIQDPAFSPESLSLDYIPDARQPEPRPAPASSSSPQLAATRSRAFNLPPGLDPSEFEAFAALLVHDPESEEVDEIHQRAVLDALCGARAETSDDSGDAEEYDHTIRADSRGHLVGTGAGAAAAVAPKDGRAAPVGRVPVSPAYLSDLFTGAVGAGAA</sequence>
<feature type="compositionally biased region" description="Low complexity" evidence="1">
    <location>
        <begin position="229"/>
        <end position="239"/>
    </location>
</feature>
<gene>
    <name evidence="2" type="ORF">BDK51DRAFT_31483</name>
</gene>
<organism evidence="2 3">
    <name type="scientific">Blyttiomyces helicus</name>
    <dbReference type="NCBI Taxonomy" id="388810"/>
    <lineage>
        <taxon>Eukaryota</taxon>
        <taxon>Fungi</taxon>
        <taxon>Fungi incertae sedis</taxon>
        <taxon>Chytridiomycota</taxon>
        <taxon>Chytridiomycota incertae sedis</taxon>
        <taxon>Chytridiomycetes</taxon>
        <taxon>Chytridiomycetes incertae sedis</taxon>
        <taxon>Blyttiomyces</taxon>
    </lineage>
</organism>
<reference evidence="3" key="1">
    <citation type="journal article" date="2018" name="Nat. Microbiol.">
        <title>Leveraging single-cell genomics to expand the fungal tree of life.</title>
        <authorList>
            <person name="Ahrendt S.R."/>
            <person name="Quandt C.A."/>
            <person name="Ciobanu D."/>
            <person name="Clum A."/>
            <person name="Salamov A."/>
            <person name="Andreopoulos B."/>
            <person name="Cheng J.F."/>
            <person name="Woyke T."/>
            <person name="Pelin A."/>
            <person name="Henrissat B."/>
            <person name="Reynolds N.K."/>
            <person name="Benny G.L."/>
            <person name="Smith M.E."/>
            <person name="James T.Y."/>
            <person name="Grigoriev I.V."/>
        </authorList>
    </citation>
    <scope>NUCLEOTIDE SEQUENCE [LARGE SCALE GENOMIC DNA]</scope>
</reference>
<proteinExistence type="predicted"/>
<dbReference type="Proteomes" id="UP000269721">
    <property type="component" value="Unassembled WGS sequence"/>
</dbReference>
<dbReference type="AlphaFoldDB" id="A0A4P9W3Z3"/>
<keyword evidence="3" id="KW-1185">Reference proteome</keyword>
<feature type="compositionally biased region" description="Polar residues" evidence="1">
    <location>
        <begin position="34"/>
        <end position="46"/>
    </location>
</feature>
<feature type="region of interest" description="Disordered" evidence="1">
    <location>
        <begin position="211"/>
        <end position="239"/>
    </location>
</feature>
<evidence type="ECO:0000313" key="3">
    <source>
        <dbReference type="Proteomes" id="UP000269721"/>
    </source>
</evidence>
<feature type="compositionally biased region" description="Polar residues" evidence="1">
    <location>
        <begin position="1"/>
        <end position="17"/>
    </location>
</feature>
<dbReference type="EMBL" id="KZ997837">
    <property type="protein sequence ID" value="RKO86884.1"/>
    <property type="molecule type" value="Genomic_DNA"/>
</dbReference>
<name>A0A4P9W3Z3_9FUNG</name>
<feature type="region of interest" description="Disordered" evidence="1">
    <location>
        <begin position="1"/>
        <end position="46"/>
    </location>
</feature>
<evidence type="ECO:0000313" key="2">
    <source>
        <dbReference type="EMBL" id="RKO86884.1"/>
    </source>
</evidence>
<accession>A0A4P9W3Z3</accession>